<evidence type="ECO:0000256" key="3">
    <source>
        <dbReference type="ARBA" id="ARBA00022448"/>
    </source>
</evidence>
<keyword evidence="7 8" id="KW-0472">Membrane</keyword>
<keyword evidence="10" id="KW-1185">Reference proteome</keyword>
<feature type="transmembrane region" description="Helical" evidence="8">
    <location>
        <begin position="189"/>
        <end position="208"/>
    </location>
</feature>
<sequence>MLSGLLHVLRLLWLPVASFFAGSLNTIAGGGSFLSLPALLQVIALQGSKVGSVSAQATNNVALWPGQLTSVYAYRNDLKNHSKRILPLSAASFVGGLAGAWLLVITPNKRFLDLLPWLLLFAAVMFSLSEPLGRWIAARNKSGVTRSDFWLIVGMAVVSFYVGYFGAGGGFLVMALFGFCGVTDIHEMNALKVVTAAVSIGIAVFLFVWNGRVVWSYCWQMAILAAIGGYVAARYSKRINQKRLRRIVAGIGYVTAAYFFWLAYGPK</sequence>
<name>A0ABW1EBI4_9BACT</name>
<feature type="transmembrane region" description="Helical" evidence="8">
    <location>
        <begin position="149"/>
        <end position="177"/>
    </location>
</feature>
<evidence type="ECO:0000256" key="6">
    <source>
        <dbReference type="ARBA" id="ARBA00022989"/>
    </source>
</evidence>
<dbReference type="InterPro" id="IPR052017">
    <property type="entry name" value="TSUP"/>
</dbReference>
<dbReference type="RefSeq" id="WP_377819013.1">
    <property type="nucleotide sequence ID" value="NZ_JBHSPH010000001.1"/>
</dbReference>
<evidence type="ECO:0000256" key="2">
    <source>
        <dbReference type="ARBA" id="ARBA00009142"/>
    </source>
</evidence>
<dbReference type="EMBL" id="JBHSPH010000001">
    <property type="protein sequence ID" value="MFC5861182.1"/>
    <property type="molecule type" value="Genomic_DNA"/>
</dbReference>
<keyword evidence="6 8" id="KW-1133">Transmembrane helix</keyword>
<feature type="transmembrane region" description="Helical" evidence="8">
    <location>
        <begin position="12"/>
        <end position="34"/>
    </location>
</feature>
<feature type="transmembrane region" description="Helical" evidence="8">
    <location>
        <begin position="214"/>
        <end position="235"/>
    </location>
</feature>
<comment type="similarity">
    <text evidence="2 8">Belongs to the 4-toluene sulfonate uptake permease (TSUP) (TC 2.A.102) family.</text>
</comment>
<evidence type="ECO:0000313" key="10">
    <source>
        <dbReference type="Proteomes" id="UP001596091"/>
    </source>
</evidence>
<organism evidence="9 10">
    <name type="scientific">Acidicapsa dinghuensis</name>
    <dbReference type="NCBI Taxonomy" id="2218256"/>
    <lineage>
        <taxon>Bacteria</taxon>
        <taxon>Pseudomonadati</taxon>
        <taxon>Acidobacteriota</taxon>
        <taxon>Terriglobia</taxon>
        <taxon>Terriglobales</taxon>
        <taxon>Acidobacteriaceae</taxon>
        <taxon>Acidicapsa</taxon>
    </lineage>
</organism>
<evidence type="ECO:0000256" key="8">
    <source>
        <dbReference type="RuleBase" id="RU363041"/>
    </source>
</evidence>
<dbReference type="PANTHER" id="PTHR30269:SF0">
    <property type="entry name" value="MEMBRANE TRANSPORTER PROTEIN YFCA-RELATED"/>
    <property type="match status" value="1"/>
</dbReference>
<proteinExistence type="inferred from homology"/>
<protein>
    <recommendedName>
        <fullName evidence="8">Probable membrane transporter protein</fullName>
    </recommendedName>
</protein>
<feature type="transmembrane region" description="Helical" evidence="8">
    <location>
        <begin position="247"/>
        <end position="264"/>
    </location>
</feature>
<keyword evidence="3" id="KW-0813">Transport</keyword>
<dbReference type="Pfam" id="PF01925">
    <property type="entry name" value="TauE"/>
    <property type="match status" value="1"/>
</dbReference>
<accession>A0ABW1EBI4</accession>
<gene>
    <name evidence="9" type="ORF">ACFPT7_02630</name>
</gene>
<dbReference type="InterPro" id="IPR002781">
    <property type="entry name" value="TM_pro_TauE-like"/>
</dbReference>
<evidence type="ECO:0000256" key="1">
    <source>
        <dbReference type="ARBA" id="ARBA00004651"/>
    </source>
</evidence>
<evidence type="ECO:0000256" key="5">
    <source>
        <dbReference type="ARBA" id="ARBA00022692"/>
    </source>
</evidence>
<evidence type="ECO:0000256" key="7">
    <source>
        <dbReference type="ARBA" id="ARBA00023136"/>
    </source>
</evidence>
<evidence type="ECO:0000313" key="9">
    <source>
        <dbReference type="EMBL" id="MFC5861182.1"/>
    </source>
</evidence>
<keyword evidence="5 8" id="KW-0812">Transmembrane</keyword>
<comment type="subcellular location">
    <subcellularLocation>
        <location evidence="1 8">Cell membrane</location>
        <topology evidence="1 8">Multi-pass membrane protein</topology>
    </subcellularLocation>
</comment>
<comment type="caution">
    <text evidence="9">The sequence shown here is derived from an EMBL/GenBank/DDBJ whole genome shotgun (WGS) entry which is preliminary data.</text>
</comment>
<feature type="transmembrane region" description="Helical" evidence="8">
    <location>
        <begin position="85"/>
        <end position="104"/>
    </location>
</feature>
<feature type="transmembrane region" description="Helical" evidence="8">
    <location>
        <begin position="111"/>
        <end position="129"/>
    </location>
</feature>
<dbReference type="Proteomes" id="UP001596091">
    <property type="component" value="Unassembled WGS sequence"/>
</dbReference>
<evidence type="ECO:0000256" key="4">
    <source>
        <dbReference type="ARBA" id="ARBA00022475"/>
    </source>
</evidence>
<dbReference type="PANTHER" id="PTHR30269">
    <property type="entry name" value="TRANSMEMBRANE PROTEIN YFCA"/>
    <property type="match status" value="1"/>
</dbReference>
<keyword evidence="4 8" id="KW-1003">Cell membrane</keyword>
<reference evidence="10" key="1">
    <citation type="journal article" date="2019" name="Int. J. Syst. Evol. Microbiol.">
        <title>The Global Catalogue of Microorganisms (GCM) 10K type strain sequencing project: providing services to taxonomists for standard genome sequencing and annotation.</title>
        <authorList>
            <consortium name="The Broad Institute Genomics Platform"/>
            <consortium name="The Broad Institute Genome Sequencing Center for Infectious Disease"/>
            <person name="Wu L."/>
            <person name="Ma J."/>
        </authorList>
    </citation>
    <scope>NUCLEOTIDE SEQUENCE [LARGE SCALE GENOMIC DNA]</scope>
    <source>
        <strain evidence="10">JCM 4087</strain>
    </source>
</reference>